<accession>A0AAD6UBZ4</accession>
<keyword evidence="4" id="KW-1185">Reference proteome</keyword>
<evidence type="ECO:0000256" key="2">
    <source>
        <dbReference type="SAM" id="SignalP"/>
    </source>
</evidence>
<evidence type="ECO:0000313" key="3">
    <source>
        <dbReference type="EMBL" id="KAJ7095704.1"/>
    </source>
</evidence>
<keyword evidence="1" id="KW-1133">Transmembrane helix</keyword>
<comment type="caution">
    <text evidence="3">The sequence shown here is derived from an EMBL/GenBank/DDBJ whole genome shotgun (WGS) entry which is preliminary data.</text>
</comment>
<keyword evidence="1" id="KW-0812">Transmembrane</keyword>
<keyword evidence="2" id="KW-0732">Signal</keyword>
<sequence length="530" mass="56123">MFFPALSVLVALGPQVVRGSFKFTLSPVVQCEPVQISFSGSDANNHSVPTTLTILPLQDFALPIRIPIPNGVANSTGIQLSFLPLPADTRFIASLDDINGTLAKVSDVIKVETPSNPATAVATCFGAGIIPVSFYQLNDTMNQCEPFTITYNTTDPPKIRAFFPRGGSTELPLVNTTTGVVNTATYTAKVPRNKQVALLFDDGAGHLQTTKLVTIGGDSSSLKSCFKNFGHSKMDSSKMSSRPVLSQGAIIGIAVGAVIVVSFAILILLYCLRERRRRRRISFDPALLNRRWAPSEKAAESVFYTVNTPISAPPPFSAVSPWPAASGGFVRDPIYTKEKYASSIMSDARTSISSWHHVLPSDRGEAARSRPGSQLSINTIDVENILQMATVHRNLSGVATGVPQPSTAGTGKTFEVTQPPAARVMGPRRRGGSDPPDVPTFMRSDSARAAAVSGIPAGYSNVDASSTAPSAFSGPSAYSGAASYMSFESDNGHSAADPGNVDGIGGYPVPAFRQGGHRDTSESWGNVVVR</sequence>
<feature type="transmembrane region" description="Helical" evidence="1">
    <location>
        <begin position="249"/>
        <end position="272"/>
    </location>
</feature>
<dbReference type="EMBL" id="JARJCN010000012">
    <property type="protein sequence ID" value="KAJ7095704.1"/>
    <property type="molecule type" value="Genomic_DNA"/>
</dbReference>
<feature type="signal peptide" evidence="2">
    <location>
        <begin position="1"/>
        <end position="19"/>
    </location>
</feature>
<evidence type="ECO:0000256" key="1">
    <source>
        <dbReference type="SAM" id="Phobius"/>
    </source>
</evidence>
<keyword evidence="1" id="KW-0472">Membrane</keyword>
<dbReference type="Proteomes" id="UP001222325">
    <property type="component" value="Unassembled WGS sequence"/>
</dbReference>
<reference evidence="3" key="1">
    <citation type="submission" date="2023-03" db="EMBL/GenBank/DDBJ databases">
        <title>Massive genome expansion in bonnet fungi (Mycena s.s.) driven by repeated elements and novel gene families across ecological guilds.</title>
        <authorList>
            <consortium name="Lawrence Berkeley National Laboratory"/>
            <person name="Harder C.B."/>
            <person name="Miyauchi S."/>
            <person name="Viragh M."/>
            <person name="Kuo A."/>
            <person name="Thoen E."/>
            <person name="Andreopoulos B."/>
            <person name="Lu D."/>
            <person name="Skrede I."/>
            <person name="Drula E."/>
            <person name="Henrissat B."/>
            <person name="Morin E."/>
            <person name="Kohler A."/>
            <person name="Barry K."/>
            <person name="LaButti K."/>
            <person name="Morin E."/>
            <person name="Salamov A."/>
            <person name="Lipzen A."/>
            <person name="Mereny Z."/>
            <person name="Hegedus B."/>
            <person name="Baldrian P."/>
            <person name="Stursova M."/>
            <person name="Weitz H."/>
            <person name="Taylor A."/>
            <person name="Grigoriev I.V."/>
            <person name="Nagy L.G."/>
            <person name="Martin F."/>
            <person name="Kauserud H."/>
        </authorList>
    </citation>
    <scope>NUCLEOTIDE SEQUENCE</scope>
    <source>
        <strain evidence="3">CBHHK173m</strain>
    </source>
</reference>
<feature type="chain" id="PRO_5041914156" evidence="2">
    <location>
        <begin position="20"/>
        <end position="530"/>
    </location>
</feature>
<organism evidence="3 4">
    <name type="scientific">Mycena belliarum</name>
    <dbReference type="NCBI Taxonomy" id="1033014"/>
    <lineage>
        <taxon>Eukaryota</taxon>
        <taxon>Fungi</taxon>
        <taxon>Dikarya</taxon>
        <taxon>Basidiomycota</taxon>
        <taxon>Agaricomycotina</taxon>
        <taxon>Agaricomycetes</taxon>
        <taxon>Agaricomycetidae</taxon>
        <taxon>Agaricales</taxon>
        <taxon>Marasmiineae</taxon>
        <taxon>Mycenaceae</taxon>
        <taxon>Mycena</taxon>
    </lineage>
</organism>
<gene>
    <name evidence="3" type="ORF">B0H15DRAFT_67300</name>
</gene>
<protein>
    <submittedName>
        <fullName evidence="3">Uncharacterized protein</fullName>
    </submittedName>
</protein>
<name>A0AAD6UBZ4_9AGAR</name>
<dbReference type="AlphaFoldDB" id="A0AAD6UBZ4"/>
<proteinExistence type="predicted"/>
<evidence type="ECO:0000313" key="4">
    <source>
        <dbReference type="Proteomes" id="UP001222325"/>
    </source>
</evidence>